<dbReference type="PANTHER" id="PTHR28634:SF1">
    <property type="entry name" value="ZINC FINGER B-BOX DOMAIN-CONTAINING PROTEIN 1"/>
    <property type="match status" value="1"/>
</dbReference>
<accession>A0A8C8AA34</accession>
<reference evidence="2" key="1">
    <citation type="submission" date="2025-08" db="UniProtKB">
        <authorList>
            <consortium name="Ensembl"/>
        </authorList>
    </citation>
    <scope>IDENTIFICATION</scope>
</reference>
<protein>
    <recommendedName>
        <fullName evidence="4">Zinc finger B-box domain-containing protein 1</fullName>
    </recommendedName>
</protein>
<dbReference type="Ensembl" id="ENSOSUT00000000013.1">
    <property type="protein sequence ID" value="ENSOSUP00000000013.1"/>
    <property type="gene ID" value="ENSOSUG00000000009.1"/>
</dbReference>
<evidence type="ECO:0000313" key="3">
    <source>
        <dbReference type="Proteomes" id="UP000694552"/>
    </source>
</evidence>
<dbReference type="PANTHER" id="PTHR28634">
    <property type="entry name" value="ZINC FINGER B-BOX DOMAIN-CONTAINING PROTEIN 1"/>
    <property type="match status" value="1"/>
</dbReference>
<dbReference type="InterPro" id="IPR037688">
    <property type="entry name" value="ZBBX"/>
</dbReference>
<name>A0A8C8AA34_9STRI</name>
<dbReference type="AlphaFoldDB" id="A0A8C8AA34"/>
<evidence type="ECO:0000313" key="2">
    <source>
        <dbReference type="Ensembl" id="ENSOSUP00000000013.1"/>
    </source>
</evidence>
<evidence type="ECO:0008006" key="4">
    <source>
        <dbReference type="Google" id="ProtNLM"/>
    </source>
</evidence>
<reference evidence="2" key="2">
    <citation type="submission" date="2025-09" db="UniProtKB">
        <authorList>
            <consortium name="Ensembl"/>
        </authorList>
    </citation>
    <scope>IDENTIFICATION</scope>
</reference>
<proteinExistence type="predicted"/>
<keyword evidence="3" id="KW-1185">Reference proteome</keyword>
<dbReference type="Proteomes" id="UP000694552">
    <property type="component" value="Unplaced"/>
</dbReference>
<organism evidence="2 3">
    <name type="scientific">Otus sunia</name>
    <name type="common">Oriental scops-owl</name>
    <dbReference type="NCBI Taxonomy" id="257818"/>
    <lineage>
        <taxon>Eukaryota</taxon>
        <taxon>Metazoa</taxon>
        <taxon>Chordata</taxon>
        <taxon>Craniata</taxon>
        <taxon>Vertebrata</taxon>
        <taxon>Euteleostomi</taxon>
        <taxon>Archelosauria</taxon>
        <taxon>Archosauria</taxon>
        <taxon>Dinosauria</taxon>
        <taxon>Saurischia</taxon>
        <taxon>Theropoda</taxon>
        <taxon>Coelurosauria</taxon>
        <taxon>Aves</taxon>
        <taxon>Neognathae</taxon>
        <taxon>Neoaves</taxon>
        <taxon>Telluraves</taxon>
        <taxon>Strigiformes</taxon>
        <taxon>Strigidae</taxon>
        <taxon>Otus</taxon>
    </lineage>
</organism>
<sequence>MNMNDFVILPGSKTGTSVRLKAKTVRELQLEKVQLERENREMEEKLQQLQSTMSREKEERRKTSAYRWKSGQAGPMTIQARVFSQSKENNKVSSGRVKLQILKEQIQEPVKEPFKHEMANAVAHEKPEVKGIACGPCEMKSVWLREADTRVGKLEVVDHFFKEEPSSESTCTGLENQDKGLLLNDIFNEEESAKSFQEALLQWRKDNCDHREQLHASEVLSESVGIREVQTNLTVKKEPIHIEFKKGGLSYMEKLLLKKYRRTPVDQISRSCIKDLRPVQTPSVHQAVLGGGGEDDDDVDDLTVEEVKRYWTSVFREEVPDTVSESLESSLKIEFLDSSYGKDLEESSNFLVMEAGSMGMNKQGNTEPLKQCGSGLTVADQSKTAPDLWLRETGDIMRKSSCHLSSAADTQYFLPFPLNPVSLQEISQEKMVDCSLGRNALQKESIDLKTMRRSLSSCQLPEKICNPTELTSNRFLLETQLQKTNKDSQELDSVCSSQSLVLPVIANSSALQDVTKRQKSASTRYWGLEDFFVLGANPKQVKLKARSSLCADCGPMDSSIPFPGDGKWVAERSLSEYADDSVVQGVLESQLNRPSSGLETRNRISPLMVVWRSYTGNDFRRPWSTNTLRCKLAGNCPTNTQPRPKSSPVCTFRVDTEISKHKYLAVAKQDEYCWEYEAEQEALLTLEKELQSYTGFEKHYSLTSVDVTSSSKHSKKISRNTIDLHKNLELKDHSRVDTPRGWDESQVDDAEEILEDKQQVLALQ</sequence>
<feature type="region of interest" description="Disordered" evidence="1">
    <location>
        <begin position="39"/>
        <end position="65"/>
    </location>
</feature>
<evidence type="ECO:0000256" key="1">
    <source>
        <dbReference type="SAM" id="MobiDB-lite"/>
    </source>
</evidence>